<dbReference type="InterPro" id="IPR029024">
    <property type="entry name" value="TerB-like"/>
</dbReference>
<keyword evidence="3" id="KW-1185">Reference proteome</keyword>
<sequence>MHTLLGILGTIVTIIFLLSQLANLNGLNPFLWHRRRKWRKALEQNPIYTLDKPMDVTALFMLAIAKADGEISSHKKQALISLFENEFELSRNEATVLLASSSYLLGNGQEFRTNPNKVLSKARFTEEQIESAHSILEKVTQIEGKASQQQTKLIEAFWMAFSVSKWQINSTYAPVA</sequence>
<name>A0A0A6PK00_9GAMM</name>
<evidence type="ECO:0000313" key="2">
    <source>
        <dbReference type="EMBL" id="KHD06359.1"/>
    </source>
</evidence>
<dbReference type="Proteomes" id="UP000030428">
    <property type="component" value="Unassembled WGS sequence"/>
</dbReference>
<dbReference type="EMBL" id="JSZA02000176">
    <property type="protein sequence ID" value="KHD06359.1"/>
    <property type="molecule type" value="Genomic_DNA"/>
</dbReference>
<protein>
    <recommendedName>
        <fullName evidence="4">Co-chaperone DjlA N-terminal domain-containing protein</fullName>
    </recommendedName>
</protein>
<reference evidence="2 3" key="1">
    <citation type="journal article" date="2016" name="Front. Microbiol.">
        <title>Single-Cell (Meta-)Genomics of a Dimorphic Candidatus Thiomargarita nelsonii Reveals Genomic Plasticity.</title>
        <authorList>
            <person name="Flood B.E."/>
            <person name="Fliss P."/>
            <person name="Jones D.S."/>
            <person name="Dick G.J."/>
            <person name="Jain S."/>
            <person name="Kaster A.K."/>
            <person name="Winkel M."/>
            <person name="Mussmann M."/>
            <person name="Bailey J."/>
        </authorList>
    </citation>
    <scope>NUCLEOTIDE SEQUENCE [LARGE SCALE GENOMIC DNA]</scope>
    <source>
        <strain evidence="2">Hydrate Ridge</strain>
    </source>
</reference>
<accession>A0A0A6PK00</accession>
<dbReference type="CDD" id="cd07177">
    <property type="entry name" value="terB_like"/>
    <property type="match status" value="1"/>
</dbReference>
<keyword evidence="1" id="KW-0472">Membrane</keyword>
<organism evidence="2 3">
    <name type="scientific">Candidatus Thiomargarita nelsonii</name>
    <dbReference type="NCBI Taxonomy" id="1003181"/>
    <lineage>
        <taxon>Bacteria</taxon>
        <taxon>Pseudomonadati</taxon>
        <taxon>Pseudomonadota</taxon>
        <taxon>Gammaproteobacteria</taxon>
        <taxon>Thiotrichales</taxon>
        <taxon>Thiotrichaceae</taxon>
        <taxon>Thiomargarita</taxon>
    </lineage>
</organism>
<feature type="transmembrane region" description="Helical" evidence="1">
    <location>
        <begin position="6"/>
        <end position="31"/>
    </location>
</feature>
<evidence type="ECO:0000313" key="3">
    <source>
        <dbReference type="Proteomes" id="UP000030428"/>
    </source>
</evidence>
<dbReference type="AlphaFoldDB" id="A0A0A6PK00"/>
<keyword evidence="1" id="KW-1133">Transmembrane helix</keyword>
<dbReference type="SUPFAM" id="SSF158682">
    <property type="entry name" value="TerB-like"/>
    <property type="match status" value="1"/>
</dbReference>
<gene>
    <name evidence="2" type="ORF">PN36_27880</name>
</gene>
<evidence type="ECO:0000256" key="1">
    <source>
        <dbReference type="SAM" id="Phobius"/>
    </source>
</evidence>
<proteinExistence type="predicted"/>
<evidence type="ECO:0008006" key="4">
    <source>
        <dbReference type="Google" id="ProtNLM"/>
    </source>
</evidence>
<dbReference type="Gene3D" id="1.10.3680.10">
    <property type="entry name" value="TerB-like"/>
    <property type="match status" value="1"/>
</dbReference>
<keyword evidence="1" id="KW-0812">Transmembrane</keyword>
<comment type="caution">
    <text evidence="2">The sequence shown here is derived from an EMBL/GenBank/DDBJ whole genome shotgun (WGS) entry which is preliminary data.</text>
</comment>